<comment type="cofactor">
    <cofactor evidence="1 12 13">
        <name>Zn(2+)</name>
        <dbReference type="ChEBI" id="CHEBI:29105"/>
    </cofactor>
</comment>
<evidence type="ECO:0000256" key="2">
    <source>
        <dbReference type="ARBA" id="ARBA00003949"/>
    </source>
</evidence>
<dbReference type="InterPro" id="IPR016192">
    <property type="entry name" value="APOBEC/CMP_deaminase_Zn-bd"/>
</dbReference>
<protein>
    <recommendedName>
        <fullName evidence="4 13">Cytidine deaminase</fullName>
        <ecNumber evidence="4 13">3.5.4.5</ecNumber>
    </recommendedName>
    <alternativeName>
        <fullName evidence="8 13">Cytidine aminohydrolase</fullName>
    </alternativeName>
</protein>
<evidence type="ECO:0000256" key="12">
    <source>
        <dbReference type="PIRSR" id="PIRSR606262-3"/>
    </source>
</evidence>
<evidence type="ECO:0000256" key="4">
    <source>
        <dbReference type="ARBA" id="ARBA00012783"/>
    </source>
</evidence>
<evidence type="ECO:0000256" key="3">
    <source>
        <dbReference type="ARBA" id="ARBA00006576"/>
    </source>
</evidence>
<feature type="binding site" evidence="12">
    <location>
        <position position="53"/>
    </location>
    <ligand>
        <name>Zn(2+)</name>
        <dbReference type="ChEBI" id="CHEBI:29105"/>
        <note>catalytic</note>
    </ligand>
</feature>
<evidence type="ECO:0000313" key="15">
    <source>
        <dbReference type="EMBL" id="VDN50892.1"/>
    </source>
</evidence>
<dbReference type="EMBL" id="UYYG01000009">
    <property type="protein sequence ID" value="VDN50892.1"/>
    <property type="molecule type" value="Genomic_DNA"/>
</dbReference>
<dbReference type="GO" id="GO:0072527">
    <property type="term" value="P:pyrimidine-containing compound metabolic process"/>
    <property type="evidence" value="ECO:0007669"/>
    <property type="project" value="UniProtKB-ARBA"/>
</dbReference>
<dbReference type="NCBIfam" id="TIGR01354">
    <property type="entry name" value="cyt_deam_tetra"/>
    <property type="match status" value="1"/>
</dbReference>
<dbReference type="GO" id="GO:0008270">
    <property type="term" value="F:zinc ion binding"/>
    <property type="evidence" value="ECO:0007669"/>
    <property type="project" value="UniProtKB-UniRule"/>
</dbReference>
<dbReference type="PROSITE" id="PS00903">
    <property type="entry name" value="CYT_DCMP_DEAMINASES_1"/>
    <property type="match status" value="1"/>
</dbReference>
<evidence type="ECO:0000256" key="11">
    <source>
        <dbReference type="PIRSR" id="PIRSR606262-2"/>
    </source>
</evidence>
<dbReference type="Proteomes" id="UP000038040">
    <property type="component" value="Unplaced"/>
</dbReference>
<dbReference type="GO" id="GO:0042802">
    <property type="term" value="F:identical protein binding"/>
    <property type="evidence" value="ECO:0007669"/>
    <property type="project" value="UniProtKB-ARBA"/>
</dbReference>
<keyword evidence="17" id="KW-1185">Reference proteome</keyword>
<gene>
    <name evidence="15" type="ORF">DME_LOCUS865</name>
</gene>
<evidence type="ECO:0000256" key="6">
    <source>
        <dbReference type="ARBA" id="ARBA00022801"/>
    </source>
</evidence>
<dbReference type="InterPro" id="IPR016193">
    <property type="entry name" value="Cytidine_deaminase-like"/>
</dbReference>
<evidence type="ECO:0000256" key="10">
    <source>
        <dbReference type="PIRSR" id="PIRSR606262-1"/>
    </source>
</evidence>
<dbReference type="Gene3D" id="3.40.140.10">
    <property type="entry name" value="Cytidine Deaminase, domain 2"/>
    <property type="match status" value="1"/>
</dbReference>
<dbReference type="STRING" id="318479.A0A0N4UEV1"/>
<evidence type="ECO:0000256" key="7">
    <source>
        <dbReference type="ARBA" id="ARBA00022833"/>
    </source>
</evidence>
<dbReference type="AlphaFoldDB" id="A0A0N4UEV1"/>
<comment type="similarity">
    <text evidence="3 13">Belongs to the cytidine and deoxycytidylate deaminase family.</text>
</comment>
<dbReference type="PANTHER" id="PTHR11644:SF2">
    <property type="entry name" value="CYTIDINE DEAMINASE"/>
    <property type="match status" value="1"/>
</dbReference>
<evidence type="ECO:0000256" key="9">
    <source>
        <dbReference type="ARBA" id="ARBA00049558"/>
    </source>
</evidence>
<proteinExistence type="inferred from homology"/>
<name>A0A0N4UEV1_DRAME</name>
<dbReference type="Proteomes" id="UP000274756">
    <property type="component" value="Unassembled WGS sequence"/>
</dbReference>
<feature type="active site" description="Proton donor" evidence="10">
    <location>
        <position position="55"/>
    </location>
</feature>
<dbReference type="OrthoDB" id="414540at2759"/>
<keyword evidence="6 13" id="KW-0378">Hydrolase</keyword>
<dbReference type="PROSITE" id="PS51747">
    <property type="entry name" value="CYT_DCMP_DEAMINASES_2"/>
    <property type="match status" value="1"/>
</dbReference>
<feature type="domain" description="CMP/dCMP-type deaminase" evidence="14">
    <location>
        <begin position="1"/>
        <end position="127"/>
    </location>
</feature>
<dbReference type="Pfam" id="PF00383">
    <property type="entry name" value="dCMP_cyt_deam_1"/>
    <property type="match status" value="1"/>
</dbReference>
<dbReference type="InterPro" id="IPR006262">
    <property type="entry name" value="Cyt_deam_tetra"/>
</dbReference>
<evidence type="ECO:0000256" key="1">
    <source>
        <dbReference type="ARBA" id="ARBA00001947"/>
    </source>
</evidence>
<dbReference type="FunFam" id="3.40.140.10:FF:000008">
    <property type="entry name" value="Cytidine deaminase"/>
    <property type="match status" value="1"/>
</dbReference>
<comment type="catalytic activity">
    <reaction evidence="13">
        <text>2'-deoxycytidine + H2O + H(+) = 2'-deoxyuridine + NH4(+)</text>
        <dbReference type="Rhea" id="RHEA:13433"/>
        <dbReference type="ChEBI" id="CHEBI:15377"/>
        <dbReference type="ChEBI" id="CHEBI:15378"/>
        <dbReference type="ChEBI" id="CHEBI:15698"/>
        <dbReference type="ChEBI" id="CHEBI:16450"/>
        <dbReference type="ChEBI" id="CHEBI:28938"/>
        <dbReference type="EC" id="3.5.4.5"/>
    </reaction>
</comment>
<dbReference type="WBParaSite" id="DME_0000592601-mRNA-1">
    <property type="protein sequence ID" value="DME_0000592601-mRNA-1"/>
    <property type="gene ID" value="DME_0000592601"/>
</dbReference>
<dbReference type="GO" id="GO:0004126">
    <property type="term" value="F:cytidine deaminase activity"/>
    <property type="evidence" value="ECO:0007669"/>
    <property type="project" value="UniProtKB-UniRule"/>
</dbReference>
<evidence type="ECO:0000256" key="13">
    <source>
        <dbReference type="RuleBase" id="RU364006"/>
    </source>
</evidence>
<keyword evidence="5 12" id="KW-0479">Metal-binding</keyword>
<dbReference type="SUPFAM" id="SSF53927">
    <property type="entry name" value="Cytidine deaminase-like"/>
    <property type="match status" value="1"/>
</dbReference>
<evidence type="ECO:0000313" key="17">
    <source>
        <dbReference type="Proteomes" id="UP000274756"/>
    </source>
</evidence>
<dbReference type="CDD" id="cd01283">
    <property type="entry name" value="cytidine_deaminase"/>
    <property type="match status" value="1"/>
</dbReference>
<sequence length="136" mass="14723">MNEELLINASREAMERAYCPYSNFRVGAALLTNNGSIITGGNVENASYGATICAERSAIVRAIAEGYQQFKAIAICTNLKEPASPCGICRQFLAEFGDMQVIMVSSTSNKLAKSLLKDLLPMPFASDCLLTQYLAQ</sequence>
<feature type="binding site" evidence="11">
    <location>
        <begin position="42"/>
        <end position="48"/>
    </location>
    <ligand>
        <name>substrate</name>
    </ligand>
</feature>
<dbReference type="InterPro" id="IPR050202">
    <property type="entry name" value="Cyt/Deoxycyt_deaminase"/>
</dbReference>
<dbReference type="GO" id="GO:0005829">
    <property type="term" value="C:cytosol"/>
    <property type="evidence" value="ECO:0007669"/>
    <property type="project" value="TreeGrafter"/>
</dbReference>
<organism evidence="16 18">
    <name type="scientific">Dracunculus medinensis</name>
    <name type="common">Guinea worm</name>
    <dbReference type="NCBI Taxonomy" id="318479"/>
    <lineage>
        <taxon>Eukaryota</taxon>
        <taxon>Metazoa</taxon>
        <taxon>Ecdysozoa</taxon>
        <taxon>Nematoda</taxon>
        <taxon>Chromadorea</taxon>
        <taxon>Rhabditida</taxon>
        <taxon>Spirurina</taxon>
        <taxon>Dracunculoidea</taxon>
        <taxon>Dracunculidae</taxon>
        <taxon>Dracunculus</taxon>
    </lineage>
</organism>
<dbReference type="NCBIfam" id="NF004064">
    <property type="entry name" value="PRK05578.1"/>
    <property type="match status" value="1"/>
</dbReference>
<dbReference type="EC" id="3.5.4.5" evidence="4 13"/>
<reference evidence="18" key="1">
    <citation type="submission" date="2017-02" db="UniProtKB">
        <authorList>
            <consortium name="WormBaseParasite"/>
        </authorList>
    </citation>
    <scope>IDENTIFICATION</scope>
</reference>
<evidence type="ECO:0000313" key="18">
    <source>
        <dbReference type="WBParaSite" id="DME_0000592601-mRNA-1"/>
    </source>
</evidence>
<dbReference type="InterPro" id="IPR002125">
    <property type="entry name" value="CMP_dCMP_dom"/>
</dbReference>
<dbReference type="GO" id="GO:0055086">
    <property type="term" value="P:nucleobase-containing small molecule metabolic process"/>
    <property type="evidence" value="ECO:0007669"/>
    <property type="project" value="UniProtKB-ARBA"/>
</dbReference>
<comment type="function">
    <text evidence="2 13">This enzyme scavenges exogenous and endogenous cytidine and 2'-deoxycytidine for UMP synthesis.</text>
</comment>
<feature type="binding site" evidence="12">
    <location>
        <position position="89"/>
    </location>
    <ligand>
        <name>Zn(2+)</name>
        <dbReference type="ChEBI" id="CHEBI:29105"/>
        <note>catalytic</note>
    </ligand>
</feature>
<keyword evidence="7 12" id="KW-0862">Zinc</keyword>
<evidence type="ECO:0000313" key="16">
    <source>
        <dbReference type="Proteomes" id="UP000038040"/>
    </source>
</evidence>
<feature type="binding site" evidence="12">
    <location>
        <position position="86"/>
    </location>
    <ligand>
        <name>Zn(2+)</name>
        <dbReference type="ChEBI" id="CHEBI:29105"/>
        <note>catalytic</note>
    </ligand>
</feature>
<comment type="catalytic activity">
    <reaction evidence="9 13">
        <text>cytidine + H2O + H(+) = uridine + NH4(+)</text>
        <dbReference type="Rhea" id="RHEA:16069"/>
        <dbReference type="ChEBI" id="CHEBI:15377"/>
        <dbReference type="ChEBI" id="CHEBI:15378"/>
        <dbReference type="ChEBI" id="CHEBI:16704"/>
        <dbReference type="ChEBI" id="CHEBI:17562"/>
        <dbReference type="ChEBI" id="CHEBI:28938"/>
        <dbReference type="EC" id="3.5.4.5"/>
    </reaction>
</comment>
<evidence type="ECO:0000256" key="5">
    <source>
        <dbReference type="ARBA" id="ARBA00022723"/>
    </source>
</evidence>
<dbReference type="PANTHER" id="PTHR11644">
    <property type="entry name" value="CYTIDINE DEAMINASE"/>
    <property type="match status" value="1"/>
</dbReference>
<accession>A0A0N4UEV1</accession>
<evidence type="ECO:0000256" key="8">
    <source>
        <dbReference type="ARBA" id="ARBA00032005"/>
    </source>
</evidence>
<evidence type="ECO:0000259" key="14">
    <source>
        <dbReference type="PROSITE" id="PS51747"/>
    </source>
</evidence>
<reference evidence="15 17" key="2">
    <citation type="submission" date="2018-11" db="EMBL/GenBank/DDBJ databases">
        <authorList>
            <consortium name="Pathogen Informatics"/>
        </authorList>
    </citation>
    <scope>NUCLEOTIDE SEQUENCE [LARGE SCALE GENOMIC DNA]</scope>
</reference>